<keyword evidence="3" id="KW-1185">Reference proteome</keyword>
<gene>
    <name evidence="2" type="ORF">DdX_19285</name>
</gene>
<evidence type="ECO:0000313" key="2">
    <source>
        <dbReference type="EMBL" id="KAI1695994.1"/>
    </source>
</evidence>
<proteinExistence type="predicted"/>
<evidence type="ECO:0000259" key="1">
    <source>
        <dbReference type="PROSITE" id="PS50181"/>
    </source>
</evidence>
<comment type="caution">
    <text evidence="2">The sequence shown here is derived from an EMBL/GenBank/DDBJ whole genome shotgun (WGS) entry which is preliminary data.</text>
</comment>
<name>A0AAD4MJH0_9BILA</name>
<protein>
    <recommendedName>
        <fullName evidence="1">F-box domain-containing protein</fullName>
    </recommendedName>
</protein>
<dbReference type="Proteomes" id="UP001201812">
    <property type="component" value="Unassembled WGS sequence"/>
</dbReference>
<dbReference type="InterPro" id="IPR001810">
    <property type="entry name" value="F-box_dom"/>
</dbReference>
<dbReference type="Pfam" id="PF00646">
    <property type="entry name" value="F-box"/>
    <property type="match status" value="1"/>
</dbReference>
<feature type="domain" description="F-box" evidence="1">
    <location>
        <begin position="1"/>
        <end position="46"/>
    </location>
</feature>
<dbReference type="EMBL" id="JAKKPZ010000358">
    <property type="protein sequence ID" value="KAI1695994.1"/>
    <property type="molecule type" value="Genomic_DNA"/>
</dbReference>
<sequence>MSSLPNEIVSIITGFLPNDDITDLMLLSRNFNALVTPRLEKINQEMVTMDQHIKSFMPIPAPDPTDCEWISQLDLKRFEPIGSKAKKRMREVFEKEEDDLLNCLRRAGDWNVPLDRFKEAMSLERFDDATFLRILSALLSKPGFREEYNVSLDLARYIKFLCNLRLDKVFFSLRFHLLFLPCLLPNEIFSDITNFLPNDDITDLMLMSRNFNALVTPRLKKINEDRATMNQTIKSPDPEIKDDAWIAQLDLNRFEPIGSVAKKRVKDAFERIRTGELNVGIMGLKEIMSLERFDDATYLRILWALLDRPKFRQEYNISQEWTRRIQFEIRLRFFILNR</sequence>
<reference evidence="2" key="1">
    <citation type="submission" date="2022-01" db="EMBL/GenBank/DDBJ databases">
        <title>Genome Sequence Resource for Two Populations of Ditylenchus destructor, the Migratory Endoparasitic Phytonematode.</title>
        <authorList>
            <person name="Zhang H."/>
            <person name="Lin R."/>
            <person name="Xie B."/>
        </authorList>
    </citation>
    <scope>NUCLEOTIDE SEQUENCE</scope>
    <source>
        <strain evidence="2">BazhouSP</strain>
    </source>
</reference>
<evidence type="ECO:0000313" key="3">
    <source>
        <dbReference type="Proteomes" id="UP001201812"/>
    </source>
</evidence>
<dbReference type="PROSITE" id="PS50181">
    <property type="entry name" value="FBOX"/>
    <property type="match status" value="1"/>
</dbReference>
<dbReference type="AlphaFoldDB" id="A0AAD4MJH0"/>
<organism evidence="2 3">
    <name type="scientific">Ditylenchus destructor</name>
    <dbReference type="NCBI Taxonomy" id="166010"/>
    <lineage>
        <taxon>Eukaryota</taxon>
        <taxon>Metazoa</taxon>
        <taxon>Ecdysozoa</taxon>
        <taxon>Nematoda</taxon>
        <taxon>Chromadorea</taxon>
        <taxon>Rhabditida</taxon>
        <taxon>Tylenchina</taxon>
        <taxon>Tylenchomorpha</taxon>
        <taxon>Sphaerularioidea</taxon>
        <taxon>Anguinidae</taxon>
        <taxon>Anguininae</taxon>
        <taxon>Ditylenchus</taxon>
    </lineage>
</organism>
<accession>A0AAD4MJH0</accession>
<dbReference type="SMART" id="SM00256">
    <property type="entry name" value="FBOX"/>
    <property type="match status" value="2"/>
</dbReference>